<keyword evidence="10" id="KW-0969">Cilium</keyword>
<keyword evidence="7" id="KW-0975">Bacterial flagellum</keyword>
<dbReference type="InterPro" id="IPR000527">
    <property type="entry name" value="Flag_Lring"/>
</dbReference>
<proteinExistence type="inferred from homology"/>
<dbReference type="PANTHER" id="PTHR34933">
    <property type="entry name" value="FLAGELLAR L-RING PROTEIN"/>
    <property type="match status" value="1"/>
</dbReference>
<sequence length="197" mass="20674">MSNIYIKAIILSVVLASALLAPLQPPAEAASLWSEQNSLFGDRKARAVGDSLTIIISESSVASRTGNAANSKSASTKATAGTGVFKWIDNAGTSGSDSFKAEGKITNSNSVTGRITVQVTGVKPNGNLEVSGTQSIKQNGEEQKITITGEVRPEDVSVDNSVMSYNVANAQLKIDGKGPIANKQRQGILTQIFNFLF</sequence>
<dbReference type="PRINTS" id="PR01008">
    <property type="entry name" value="FLGLRINGFLGH"/>
</dbReference>
<dbReference type="Pfam" id="PF02107">
    <property type="entry name" value="FlgH"/>
    <property type="match status" value="1"/>
</dbReference>
<comment type="caution">
    <text evidence="10">The sequence shown here is derived from an EMBL/GenBank/DDBJ whole genome shotgun (WGS) entry which is preliminary data.</text>
</comment>
<feature type="chain" id="PRO_5047494597" evidence="9">
    <location>
        <begin position="30"/>
        <end position="197"/>
    </location>
</feature>
<evidence type="ECO:0000256" key="9">
    <source>
        <dbReference type="SAM" id="SignalP"/>
    </source>
</evidence>
<evidence type="ECO:0000313" key="10">
    <source>
        <dbReference type="EMBL" id="MDT8903770.1"/>
    </source>
</evidence>
<keyword evidence="10" id="KW-0966">Cell projection</keyword>
<evidence type="ECO:0000256" key="4">
    <source>
        <dbReference type="ARBA" id="ARBA00006929"/>
    </source>
</evidence>
<dbReference type="EMBL" id="JAUOZS010000001">
    <property type="protein sequence ID" value="MDT8903770.1"/>
    <property type="molecule type" value="Genomic_DNA"/>
</dbReference>
<evidence type="ECO:0000256" key="7">
    <source>
        <dbReference type="ARBA" id="ARBA00023143"/>
    </source>
</evidence>
<dbReference type="RefSeq" id="WP_413782527.1">
    <property type="nucleotide sequence ID" value="NZ_JAUOZS010000001.1"/>
</dbReference>
<gene>
    <name evidence="10" type="ORF">Q4T40_21280</name>
</gene>
<comment type="subcellular location">
    <subcellularLocation>
        <location evidence="2">Bacterial flagellum basal body</location>
    </subcellularLocation>
    <subcellularLocation>
        <location evidence="3">Cell outer membrane</location>
    </subcellularLocation>
</comment>
<accession>A0ABU3P419</accession>
<comment type="function">
    <text evidence="1">Assembles around the rod to form the L-ring and probably protects the motor/basal body from shearing forces during rotation.</text>
</comment>
<keyword evidence="10" id="KW-0282">Flagellum</keyword>
<organism evidence="10 11">
    <name type="scientific">Anaeroselena agilis</name>
    <dbReference type="NCBI Taxonomy" id="3063788"/>
    <lineage>
        <taxon>Bacteria</taxon>
        <taxon>Bacillati</taxon>
        <taxon>Bacillota</taxon>
        <taxon>Negativicutes</taxon>
        <taxon>Acetonemataceae</taxon>
        <taxon>Anaeroselena</taxon>
    </lineage>
</organism>
<keyword evidence="6" id="KW-0472">Membrane</keyword>
<dbReference type="PANTHER" id="PTHR34933:SF1">
    <property type="entry name" value="FLAGELLAR L-RING PROTEIN"/>
    <property type="match status" value="1"/>
</dbReference>
<reference evidence="10 11" key="1">
    <citation type="submission" date="2023-07" db="EMBL/GenBank/DDBJ databases">
        <title>The novel representative of Negativicutes class, Anaeroselena agilis gen. nov. sp. nov.</title>
        <authorList>
            <person name="Prokofeva M.I."/>
            <person name="Elcheninov A.G."/>
            <person name="Klyukina A."/>
            <person name="Kublanov I.V."/>
            <person name="Frolov E.N."/>
            <person name="Podosokorskaya O.A."/>
        </authorList>
    </citation>
    <scope>NUCLEOTIDE SEQUENCE [LARGE SCALE GENOMIC DNA]</scope>
    <source>
        <strain evidence="10 11">4137-cl</strain>
    </source>
</reference>
<evidence type="ECO:0000256" key="5">
    <source>
        <dbReference type="ARBA" id="ARBA00022729"/>
    </source>
</evidence>
<keyword evidence="5 9" id="KW-0732">Signal</keyword>
<keyword evidence="8" id="KW-0998">Cell outer membrane</keyword>
<evidence type="ECO:0000256" key="3">
    <source>
        <dbReference type="ARBA" id="ARBA00004442"/>
    </source>
</evidence>
<dbReference type="Proteomes" id="UP001254848">
    <property type="component" value="Unassembled WGS sequence"/>
</dbReference>
<evidence type="ECO:0000256" key="6">
    <source>
        <dbReference type="ARBA" id="ARBA00023136"/>
    </source>
</evidence>
<keyword evidence="11" id="KW-1185">Reference proteome</keyword>
<comment type="similarity">
    <text evidence="4">Belongs to the FlgH family.</text>
</comment>
<evidence type="ECO:0000313" key="11">
    <source>
        <dbReference type="Proteomes" id="UP001254848"/>
    </source>
</evidence>
<name>A0ABU3P419_9FIRM</name>
<evidence type="ECO:0000256" key="8">
    <source>
        <dbReference type="ARBA" id="ARBA00023237"/>
    </source>
</evidence>
<evidence type="ECO:0000256" key="1">
    <source>
        <dbReference type="ARBA" id="ARBA00002591"/>
    </source>
</evidence>
<evidence type="ECO:0000256" key="2">
    <source>
        <dbReference type="ARBA" id="ARBA00004117"/>
    </source>
</evidence>
<protein>
    <submittedName>
        <fullName evidence="10">Flagellar basal body L-ring protein FlgH</fullName>
    </submittedName>
</protein>
<feature type="signal peptide" evidence="9">
    <location>
        <begin position="1"/>
        <end position="29"/>
    </location>
</feature>